<evidence type="ECO:0008006" key="2">
    <source>
        <dbReference type="Google" id="ProtNLM"/>
    </source>
</evidence>
<dbReference type="EMBL" id="DTCA01000037">
    <property type="protein sequence ID" value="HGM06968.1"/>
    <property type="molecule type" value="Genomic_DNA"/>
</dbReference>
<accession>A0A7C4D0L0</accession>
<organism evidence="1">
    <name type="scientific">Ignisphaera aggregans</name>
    <dbReference type="NCBI Taxonomy" id="334771"/>
    <lineage>
        <taxon>Archaea</taxon>
        <taxon>Thermoproteota</taxon>
        <taxon>Thermoprotei</taxon>
        <taxon>Desulfurococcales</taxon>
        <taxon>Desulfurococcaceae</taxon>
        <taxon>Ignisphaera</taxon>
    </lineage>
</organism>
<gene>
    <name evidence="1" type="ORF">ENU31_00965</name>
</gene>
<dbReference type="SUPFAM" id="SSF158997">
    <property type="entry name" value="Trm112p-like"/>
    <property type="match status" value="1"/>
</dbReference>
<dbReference type="AlphaFoldDB" id="A0A7C4D0L0"/>
<proteinExistence type="predicted"/>
<reference evidence="1" key="1">
    <citation type="journal article" date="2020" name="mSystems">
        <title>Genome- and Community-Level Interaction Insights into Carbon Utilization and Element Cycling Functions of Hydrothermarchaeota in Hydrothermal Sediment.</title>
        <authorList>
            <person name="Zhou Z."/>
            <person name="Liu Y."/>
            <person name="Xu W."/>
            <person name="Pan J."/>
            <person name="Luo Z.H."/>
            <person name="Li M."/>
        </authorList>
    </citation>
    <scope>NUCLEOTIDE SEQUENCE [LARGE SCALE GENOMIC DNA]</scope>
    <source>
        <strain evidence="1">SpSt-658</strain>
    </source>
</reference>
<comment type="caution">
    <text evidence="1">The sequence shown here is derived from an EMBL/GenBank/DDBJ whole genome shotgun (WGS) entry which is preliminary data.</text>
</comment>
<sequence length="133" mass="15658">MGIKLMRYATIDIIICPNCRFYPLEVISFETQTISKKTTEISIPFCRTYCGLNKVFLTDVESKTIVDCKLCLTVDIIWGLVLCPHCCRWYPIISGLPLLYPNYLKNNRRIKALYNLFEKRFYDALTKFLHRCK</sequence>
<evidence type="ECO:0000313" key="1">
    <source>
        <dbReference type="EMBL" id="HGM06968.1"/>
    </source>
</evidence>
<name>A0A7C4D0L0_9CREN</name>
<protein>
    <recommendedName>
        <fullName evidence="2">Trm112 family protein</fullName>
    </recommendedName>
</protein>